<accession>A0A4V3HSG3</accession>
<gene>
    <name evidence="1" type="primary">tdiE-7</name>
    <name evidence="1" type="ORF">C8035_v009327</name>
</gene>
<sequence>MVRGPPNVRFEIDDVESPWISNRNYDYILCRGMAASIADWPALVKNIYNHLNPGGWAEFQDVSLMFYSDDGTLTEDHHFYQWCKNLVEALESVGRDPHPGHKLKGWVTDVGFESISHAKFKVPLAPWPKEQFYKDLGAMNLSQFLEGLEGFTMRIYCGILGYTQTEAQVLLALVRKELKTLHSFHSQFDL</sequence>
<dbReference type="GO" id="GO:0008168">
    <property type="term" value="F:methyltransferase activity"/>
    <property type="evidence" value="ECO:0007669"/>
    <property type="project" value="UniProtKB-KW"/>
</dbReference>
<protein>
    <submittedName>
        <fullName evidence="1">Putative methyltransferase tdiE</fullName>
    </submittedName>
</protein>
<dbReference type="AlphaFoldDB" id="A0A4V3HSG3"/>
<dbReference type="SUPFAM" id="SSF53335">
    <property type="entry name" value="S-adenosyl-L-methionine-dependent methyltransferases"/>
    <property type="match status" value="1"/>
</dbReference>
<dbReference type="Gene3D" id="3.40.50.150">
    <property type="entry name" value="Vaccinia Virus protein VP39"/>
    <property type="match status" value="1"/>
</dbReference>
<organism evidence="1 2">
    <name type="scientific">Colletotrichum spinosum</name>
    <dbReference type="NCBI Taxonomy" id="1347390"/>
    <lineage>
        <taxon>Eukaryota</taxon>
        <taxon>Fungi</taxon>
        <taxon>Dikarya</taxon>
        <taxon>Ascomycota</taxon>
        <taxon>Pezizomycotina</taxon>
        <taxon>Sordariomycetes</taxon>
        <taxon>Hypocreomycetidae</taxon>
        <taxon>Glomerellales</taxon>
        <taxon>Glomerellaceae</taxon>
        <taxon>Colletotrichum</taxon>
        <taxon>Colletotrichum orbiculare species complex</taxon>
    </lineage>
</organism>
<dbReference type="CDD" id="cd02440">
    <property type="entry name" value="AdoMet_MTases"/>
    <property type="match status" value="1"/>
</dbReference>
<dbReference type="EMBL" id="QAPG01000041">
    <property type="protein sequence ID" value="TDZ35429.1"/>
    <property type="molecule type" value="Genomic_DNA"/>
</dbReference>
<comment type="caution">
    <text evidence="1">The sequence shown here is derived from an EMBL/GenBank/DDBJ whole genome shotgun (WGS) entry which is preliminary data.</text>
</comment>
<dbReference type="InterPro" id="IPR029063">
    <property type="entry name" value="SAM-dependent_MTases_sf"/>
</dbReference>
<reference evidence="1 2" key="1">
    <citation type="submission" date="2018-11" db="EMBL/GenBank/DDBJ databases">
        <title>Genome sequence and assembly of Colletotrichum spinosum.</title>
        <authorList>
            <person name="Gan P."/>
            <person name="Shirasu K."/>
        </authorList>
    </citation>
    <scope>NUCLEOTIDE SEQUENCE [LARGE SCALE GENOMIC DNA]</scope>
    <source>
        <strain evidence="1 2">CBS 515.97</strain>
    </source>
</reference>
<dbReference type="GO" id="GO:0032259">
    <property type="term" value="P:methylation"/>
    <property type="evidence" value="ECO:0007669"/>
    <property type="project" value="UniProtKB-KW"/>
</dbReference>
<evidence type="ECO:0000313" key="2">
    <source>
        <dbReference type="Proteomes" id="UP000295083"/>
    </source>
</evidence>
<proteinExistence type="predicted"/>
<name>A0A4V3HSG3_9PEZI</name>
<dbReference type="Proteomes" id="UP000295083">
    <property type="component" value="Unassembled WGS sequence"/>
</dbReference>
<keyword evidence="1" id="KW-0808">Transferase</keyword>
<keyword evidence="2" id="KW-1185">Reference proteome</keyword>
<evidence type="ECO:0000313" key="1">
    <source>
        <dbReference type="EMBL" id="TDZ35429.1"/>
    </source>
</evidence>
<dbReference type="Pfam" id="PF13489">
    <property type="entry name" value="Methyltransf_23"/>
    <property type="match status" value="1"/>
</dbReference>
<keyword evidence="1" id="KW-0489">Methyltransferase</keyword>